<evidence type="ECO:0000256" key="4">
    <source>
        <dbReference type="ARBA" id="ARBA00022490"/>
    </source>
</evidence>
<dbReference type="Proteomes" id="UP000515728">
    <property type="component" value="Chromosome"/>
</dbReference>
<evidence type="ECO:0000256" key="3">
    <source>
        <dbReference type="ARBA" id="ARBA00020170"/>
    </source>
</evidence>
<dbReference type="EMBL" id="CP060131">
    <property type="protein sequence ID" value="QNG53963.1"/>
    <property type="molecule type" value="Genomic_DNA"/>
</dbReference>
<evidence type="ECO:0000256" key="11">
    <source>
        <dbReference type="ARBA" id="ARBA00023236"/>
    </source>
</evidence>
<name>A0A7G7MMF2_9PSEU</name>
<evidence type="ECO:0000313" key="17">
    <source>
        <dbReference type="Proteomes" id="UP000515728"/>
    </source>
</evidence>
<keyword evidence="5 13" id="KW-0235">DNA replication</keyword>
<dbReference type="NCBIfam" id="TIGR00611">
    <property type="entry name" value="recf"/>
    <property type="match status" value="1"/>
</dbReference>
<gene>
    <name evidence="13 16" type="primary">recF</name>
    <name evidence="16" type="ORF">H6H00_08645</name>
</gene>
<accession>A0A7G7MMF2</accession>
<dbReference type="PANTHER" id="PTHR32182">
    <property type="entry name" value="DNA REPLICATION AND REPAIR PROTEIN RECF"/>
    <property type="match status" value="1"/>
</dbReference>
<dbReference type="AlphaFoldDB" id="A0A7G7MMF2"/>
<keyword evidence="6 13" id="KW-0547">Nucleotide-binding</keyword>
<evidence type="ECO:0000256" key="9">
    <source>
        <dbReference type="ARBA" id="ARBA00023125"/>
    </source>
</evidence>
<dbReference type="Gene3D" id="3.40.50.300">
    <property type="entry name" value="P-loop containing nucleotide triphosphate hydrolases"/>
    <property type="match status" value="1"/>
</dbReference>
<evidence type="ECO:0000256" key="6">
    <source>
        <dbReference type="ARBA" id="ARBA00022741"/>
    </source>
</evidence>
<dbReference type="CDD" id="cd03242">
    <property type="entry name" value="ABC_RecF"/>
    <property type="match status" value="1"/>
</dbReference>
<comment type="subcellular location">
    <subcellularLocation>
        <location evidence="1 13 14">Cytoplasm</location>
    </subcellularLocation>
</comment>
<dbReference type="KEGG" id="ppel:H6H00_08645"/>
<dbReference type="PROSITE" id="PS00617">
    <property type="entry name" value="RECF_1"/>
    <property type="match status" value="1"/>
</dbReference>
<comment type="similarity">
    <text evidence="2 13 14">Belongs to the RecF family.</text>
</comment>
<feature type="domain" description="RecF/RecN/SMC N-terminal" evidence="15">
    <location>
        <begin position="3"/>
        <end position="345"/>
    </location>
</feature>
<evidence type="ECO:0000313" key="16">
    <source>
        <dbReference type="EMBL" id="QNG53963.1"/>
    </source>
</evidence>
<dbReference type="Pfam" id="PF02463">
    <property type="entry name" value="SMC_N"/>
    <property type="match status" value="1"/>
</dbReference>
<keyword evidence="7 13" id="KW-0227">DNA damage</keyword>
<reference evidence="16 17" key="1">
    <citation type="submission" date="2020-08" db="EMBL/GenBank/DDBJ databases">
        <authorList>
            <person name="Mo P."/>
        </authorList>
    </citation>
    <scope>NUCLEOTIDE SEQUENCE [LARGE SCALE GENOMIC DNA]</scope>
    <source>
        <strain evidence="16 17">CGMCC 4.1532</strain>
    </source>
</reference>
<dbReference type="GO" id="GO:0006260">
    <property type="term" value="P:DNA replication"/>
    <property type="evidence" value="ECO:0007669"/>
    <property type="project" value="UniProtKB-UniRule"/>
</dbReference>
<protein>
    <recommendedName>
        <fullName evidence="3 13">DNA replication and repair protein RecF</fullName>
    </recommendedName>
</protein>
<dbReference type="SUPFAM" id="SSF52540">
    <property type="entry name" value="P-loop containing nucleoside triphosphate hydrolases"/>
    <property type="match status" value="1"/>
</dbReference>
<keyword evidence="10 13" id="KW-0234">DNA repair</keyword>
<dbReference type="GO" id="GO:0005737">
    <property type="term" value="C:cytoplasm"/>
    <property type="evidence" value="ECO:0007669"/>
    <property type="project" value="UniProtKB-SubCell"/>
</dbReference>
<dbReference type="GO" id="GO:0006302">
    <property type="term" value="P:double-strand break repair"/>
    <property type="evidence" value="ECO:0007669"/>
    <property type="project" value="TreeGrafter"/>
</dbReference>
<evidence type="ECO:0000256" key="10">
    <source>
        <dbReference type="ARBA" id="ARBA00023204"/>
    </source>
</evidence>
<evidence type="ECO:0000256" key="2">
    <source>
        <dbReference type="ARBA" id="ARBA00008016"/>
    </source>
</evidence>
<evidence type="ECO:0000256" key="13">
    <source>
        <dbReference type="HAMAP-Rule" id="MF_00365"/>
    </source>
</evidence>
<sequence length="376" mass="40420">MHLRRLAVTDFRSWESAELDLEPGVTVLVGPNGVGKTNLVEAVGYLATLGSHRVASDAPLIRRGAERAIVRGSVVHLGRELHVELEITAGRANRARVNRAPVARPRDVLGILRTVLFAPEDLALVRGDPGERRRFLDELLTIRYPRYASVRSDYDRVLKQRSALLKTARGGRADLSTLDVWDGHLARTGAALLAGRLDLVAGIAPYTVEAFAEVAPTSDPIALRYRSSVPGELPASPAELEPLLLDELARVRRQEVERGVCLVGPHRDDLDLLLGPGPAKGYASHGESWALALALRLGSYRLLCADDVEPVLILDDVFAELDARRRRALADVARRAEQVLVTAAVAEDVPEGLDGARLAVGGGVVSSGTRTGSSGA</sequence>
<dbReference type="GO" id="GO:0009432">
    <property type="term" value="P:SOS response"/>
    <property type="evidence" value="ECO:0007669"/>
    <property type="project" value="UniProtKB-UniRule"/>
</dbReference>
<dbReference type="PANTHER" id="PTHR32182:SF0">
    <property type="entry name" value="DNA REPLICATION AND REPAIR PROTEIN RECF"/>
    <property type="match status" value="1"/>
</dbReference>
<dbReference type="InterPro" id="IPR027417">
    <property type="entry name" value="P-loop_NTPase"/>
</dbReference>
<keyword evidence="9 13" id="KW-0238">DNA-binding</keyword>
<evidence type="ECO:0000256" key="7">
    <source>
        <dbReference type="ARBA" id="ARBA00022763"/>
    </source>
</evidence>
<dbReference type="PROSITE" id="PS00618">
    <property type="entry name" value="RECF_2"/>
    <property type="match status" value="1"/>
</dbReference>
<evidence type="ECO:0000259" key="15">
    <source>
        <dbReference type="Pfam" id="PF02463"/>
    </source>
</evidence>
<dbReference type="InterPro" id="IPR018078">
    <property type="entry name" value="DNA-binding_RecF_CS"/>
</dbReference>
<evidence type="ECO:0000256" key="14">
    <source>
        <dbReference type="RuleBase" id="RU000578"/>
    </source>
</evidence>
<evidence type="ECO:0000256" key="1">
    <source>
        <dbReference type="ARBA" id="ARBA00004496"/>
    </source>
</evidence>
<keyword evidence="17" id="KW-1185">Reference proteome</keyword>
<evidence type="ECO:0000256" key="8">
    <source>
        <dbReference type="ARBA" id="ARBA00022840"/>
    </source>
</evidence>
<dbReference type="InterPro" id="IPR042174">
    <property type="entry name" value="RecF_2"/>
</dbReference>
<feature type="binding site" evidence="13">
    <location>
        <begin position="30"/>
        <end position="37"/>
    </location>
    <ligand>
        <name>ATP</name>
        <dbReference type="ChEBI" id="CHEBI:30616"/>
    </ligand>
</feature>
<dbReference type="RefSeq" id="WP_185720788.1">
    <property type="nucleotide sequence ID" value="NZ_BAAAWI010000001.1"/>
</dbReference>
<comment type="function">
    <text evidence="12 13 14">The RecF protein is involved in DNA metabolism; it is required for DNA replication and normal SOS inducibility. RecF binds preferentially to single-stranded, linear DNA. It also seems to bind ATP.</text>
</comment>
<keyword evidence="8 13" id="KW-0067">ATP-binding</keyword>
<dbReference type="HAMAP" id="MF_00365">
    <property type="entry name" value="RecF"/>
    <property type="match status" value="1"/>
</dbReference>
<dbReference type="GO" id="GO:0000731">
    <property type="term" value="P:DNA synthesis involved in DNA repair"/>
    <property type="evidence" value="ECO:0007669"/>
    <property type="project" value="TreeGrafter"/>
</dbReference>
<dbReference type="InterPro" id="IPR003395">
    <property type="entry name" value="RecF/RecN/SMC_N"/>
</dbReference>
<organism evidence="16 17">
    <name type="scientific">Pseudonocardia petroleophila</name>
    <dbReference type="NCBI Taxonomy" id="37331"/>
    <lineage>
        <taxon>Bacteria</taxon>
        <taxon>Bacillati</taxon>
        <taxon>Actinomycetota</taxon>
        <taxon>Actinomycetes</taxon>
        <taxon>Pseudonocardiales</taxon>
        <taxon>Pseudonocardiaceae</taxon>
        <taxon>Pseudonocardia</taxon>
    </lineage>
</organism>
<dbReference type="GO" id="GO:0003697">
    <property type="term" value="F:single-stranded DNA binding"/>
    <property type="evidence" value="ECO:0007669"/>
    <property type="project" value="UniProtKB-UniRule"/>
</dbReference>
<proteinExistence type="inferred from homology"/>
<dbReference type="InterPro" id="IPR001238">
    <property type="entry name" value="DNA-binding_RecF"/>
</dbReference>
<keyword evidence="4 13" id="KW-0963">Cytoplasm</keyword>
<dbReference type="Gene3D" id="1.20.1050.90">
    <property type="entry name" value="RecF/RecN/SMC, N-terminal domain"/>
    <property type="match status" value="1"/>
</dbReference>
<keyword evidence="11 13" id="KW-0742">SOS response</keyword>
<evidence type="ECO:0000256" key="12">
    <source>
        <dbReference type="ARBA" id="ARBA00025401"/>
    </source>
</evidence>
<evidence type="ECO:0000256" key="5">
    <source>
        <dbReference type="ARBA" id="ARBA00022705"/>
    </source>
</evidence>
<dbReference type="GO" id="GO:0005524">
    <property type="term" value="F:ATP binding"/>
    <property type="evidence" value="ECO:0007669"/>
    <property type="project" value="UniProtKB-UniRule"/>
</dbReference>